<keyword evidence="8" id="KW-1133">Transmembrane helix</keyword>
<dbReference type="SUPFAM" id="SSF47384">
    <property type="entry name" value="Homodimeric domain of signal transducing histidine kinase"/>
    <property type="match status" value="1"/>
</dbReference>
<comment type="caution">
    <text evidence="13">The sequence shown here is derived from an EMBL/GenBank/DDBJ whole genome shotgun (WGS) entry which is preliminary data.</text>
</comment>
<evidence type="ECO:0000256" key="8">
    <source>
        <dbReference type="ARBA" id="ARBA00022989"/>
    </source>
</evidence>
<keyword evidence="6" id="KW-0812">Transmembrane</keyword>
<dbReference type="Pfam" id="PF00672">
    <property type="entry name" value="HAMP"/>
    <property type="match status" value="1"/>
</dbReference>
<dbReference type="InterPro" id="IPR003594">
    <property type="entry name" value="HATPase_dom"/>
</dbReference>
<dbReference type="InterPro" id="IPR036097">
    <property type="entry name" value="HisK_dim/P_sf"/>
</dbReference>
<dbReference type="CDD" id="cd00082">
    <property type="entry name" value="HisKA"/>
    <property type="match status" value="1"/>
</dbReference>
<proteinExistence type="predicted"/>
<evidence type="ECO:0000256" key="5">
    <source>
        <dbReference type="ARBA" id="ARBA00022679"/>
    </source>
</evidence>
<gene>
    <name evidence="13" type="ORF">HNQ39_005924</name>
</gene>
<evidence type="ECO:0000256" key="6">
    <source>
        <dbReference type="ARBA" id="ARBA00022692"/>
    </source>
</evidence>
<keyword evidence="4" id="KW-0597">Phosphoprotein</keyword>
<dbReference type="InterPro" id="IPR005467">
    <property type="entry name" value="His_kinase_dom"/>
</dbReference>
<dbReference type="InterPro" id="IPR050428">
    <property type="entry name" value="TCS_sensor_his_kinase"/>
</dbReference>
<dbReference type="CDD" id="cd06225">
    <property type="entry name" value="HAMP"/>
    <property type="match status" value="1"/>
</dbReference>
<dbReference type="Pfam" id="PF00512">
    <property type="entry name" value="HisKA"/>
    <property type="match status" value="1"/>
</dbReference>
<comment type="subcellular location">
    <subcellularLocation>
        <location evidence="2">Membrane</location>
    </subcellularLocation>
</comment>
<protein>
    <recommendedName>
        <fullName evidence="3">histidine kinase</fullName>
        <ecNumber evidence="3">2.7.13.3</ecNumber>
    </recommendedName>
</protein>
<dbReference type="SUPFAM" id="SSF55874">
    <property type="entry name" value="ATPase domain of HSP90 chaperone/DNA topoisomerase II/histidine kinase"/>
    <property type="match status" value="1"/>
</dbReference>
<dbReference type="EMBL" id="JACHGW010000013">
    <property type="protein sequence ID" value="MBB6054077.1"/>
    <property type="molecule type" value="Genomic_DNA"/>
</dbReference>
<sequence>MSRKTTFRDRLTLQTTLLCLLVLTIAGTAVFLGARTALLANLDGALLGIARAELASALDGPGGKVHIHEDSKLVLHGAAGYEKYALIRDEHGDLAAHTANVLPRQLPKLDQQALQSTGGGLAVFGDIYLDGRALRAVYYPFKDLKGRPYIAICAVPYAPMEQSLRLLGATLLLALTTCGLGATWGARRLALRLTDPLEELAQRARHIGGETLHERIPQLSQDDELVSLTDGLNEMLSQLDVAFAERQTMIDAQRQFLMDASHELRTPVSNLRGLVEVSLRRPRTNESYQRTLSICLPEIKRLNVLVNDLLTLVRAEAGTVVLAKEPVDLVALIGQALQAHQANATEKQVHLCPTTPESLNLQGDPTRLRQVLDNLIDNALRFAPTESKVEVTLTEQDKMAVLTVRDQGPGISPEDLPHLFKRFWRADVSRNRATGGLGLGLAITHSLVEAHGGTITVESVVGKGACFSVTIPRHGFTTA</sequence>
<name>A0A7W9WAX9_ARMRO</name>
<dbReference type="SMART" id="SM00304">
    <property type="entry name" value="HAMP"/>
    <property type="match status" value="1"/>
</dbReference>
<evidence type="ECO:0000313" key="14">
    <source>
        <dbReference type="Proteomes" id="UP000520814"/>
    </source>
</evidence>
<keyword evidence="10" id="KW-0472">Membrane</keyword>
<dbReference type="SMART" id="SM00388">
    <property type="entry name" value="HisKA"/>
    <property type="match status" value="1"/>
</dbReference>
<evidence type="ECO:0000256" key="10">
    <source>
        <dbReference type="ARBA" id="ARBA00023136"/>
    </source>
</evidence>
<dbReference type="PANTHER" id="PTHR45436:SF5">
    <property type="entry name" value="SENSOR HISTIDINE KINASE TRCS"/>
    <property type="match status" value="1"/>
</dbReference>
<dbReference type="InterPro" id="IPR036890">
    <property type="entry name" value="HATPase_C_sf"/>
</dbReference>
<dbReference type="InterPro" id="IPR004358">
    <property type="entry name" value="Sig_transdc_His_kin-like_C"/>
</dbReference>
<dbReference type="Pfam" id="PF02518">
    <property type="entry name" value="HATPase_c"/>
    <property type="match status" value="1"/>
</dbReference>
<organism evidence="13 14">
    <name type="scientific">Armatimonas rosea</name>
    <dbReference type="NCBI Taxonomy" id="685828"/>
    <lineage>
        <taxon>Bacteria</taxon>
        <taxon>Bacillati</taxon>
        <taxon>Armatimonadota</taxon>
        <taxon>Armatimonadia</taxon>
        <taxon>Armatimonadales</taxon>
        <taxon>Armatimonadaceae</taxon>
        <taxon>Armatimonas</taxon>
    </lineage>
</organism>
<dbReference type="SMART" id="SM00387">
    <property type="entry name" value="HATPase_c"/>
    <property type="match status" value="1"/>
</dbReference>
<comment type="catalytic activity">
    <reaction evidence="1">
        <text>ATP + protein L-histidine = ADP + protein N-phospho-L-histidine.</text>
        <dbReference type="EC" id="2.7.13.3"/>
    </reaction>
</comment>
<evidence type="ECO:0000256" key="4">
    <source>
        <dbReference type="ARBA" id="ARBA00022553"/>
    </source>
</evidence>
<feature type="domain" description="HAMP" evidence="12">
    <location>
        <begin position="191"/>
        <end position="244"/>
    </location>
</feature>
<dbReference type="Gene3D" id="3.30.565.10">
    <property type="entry name" value="Histidine kinase-like ATPase, C-terminal domain"/>
    <property type="match status" value="1"/>
</dbReference>
<dbReference type="PRINTS" id="PR00344">
    <property type="entry name" value="BCTRLSENSOR"/>
</dbReference>
<dbReference type="EC" id="2.7.13.3" evidence="3"/>
<keyword evidence="14" id="KW-1185">Reference proteome</keyword>
<dbReference type="InterPro" id="IPR003661">
    <property type="entry name" value="HisK_dim/P_dom"/>
</dbReference>
<dbReference type="Proteomes" id="UP000520814">
    <property type="component" value="Unassembled WGS sequence"/>
</dbReference>
<keyword evidence="7 13" id="KW-0418">Kinase</keyword>
<evidence type="ECO:0000259" key="12">
    <source>
        <dbReference type="PROSITE" id="PS50885"/>
    </source>
</evidence>
<evidence type="ECO:0000256" key="7">
    <source>
        <dbReference type="ARBA" id="ARBA00022777"/>
    </source>
</evidence>
<keyword evidence="5" id="KW-0808">Transferase</keyword>
<dbReference type="PROSITE" id="PS50109">
    <property type="entry name" value="HIS_KIN"/>
    <property type="match status" value="1"/>
</dbReference>
<keyword evidence="9" id="KW-0902">Two-component regulatory system</keyword>
<evidence type="ECO:0000313" key="13">
    <source>
        <dbReference type="EMBL" id="MBB6054077.1"/>
    </source>
</evidence>
<dbReference type="FunFam" id="1.10.287.130:FF:000001">
    <property type="entry name" value="Two-component sensor histidine kinase"/>
    <property type="match status" value="1"/>
</dbReference>
<dbReference type="PANTHER" id="PTHR45436">
    <property type="entry name" value="SENSOR HISTIDINE KINASE YKOH"/>
    <property type="match status" value="1"/>
</dbReference>
<evidence type="ECO:0000256" key="1">
    <source>
        <dbReference type="ARBA" id="ARBA00000085"/>
    </source>
</evidence>
<evidence type="ECO:0000256" key="2">
    <source>
        <dbReference type="ARBA" id="ARBA00004370"/>
    </source>
</evidence>
<reference evidence="13 14" key="1">
    <citation type="submission" date="2020-08" db="EMBL/GenBank/DDBJ databases">
        <title>Genomic Encyclopedia of Type Strains, Phase IV (KMG-IV): sequencing the most valuable type-strain genomes for metagenomic binning, comparative biology and taxonomic classification.</title>
        <authorList>
            <person name="Goeker M."/>
        </authorList>
    </citation>
    <scope>NUCLEOTIDE SEQUENCE [LARGE SCALE GENOMIC DNA]</scope>
    <source>
        <strain evidence="13 14">DSM 23562</strain>
    </source>
</reference>
<dbReference type="AlphaFoldDB" id="A0A7W9WAX9"/>
<dbReference type="FunFam" id="3.30.565.10:FF:000006">
    <property type="entry name" value="Sensor histidine kinase WalK"/>
    <property type="match status" value="1"/>
</dbReference>
<dbReference type="Gene3D" id="1.10.287.130">
    <property type="match status" value="1"/>
</dbReference>
<dbReference type="Gene3D" id="6.10.340.10">
    <property type="match status" value="1"/>
</dbReference>
<dbReference type="GO" id="GO:0005886">
    <property type="term" value="C:plasma membrane"/>
    <property type="evidence" value="ECO:0007669"/>
    <property type="project" value="TreeGrafter"/>
</dbReference>
<dbReference type="SUPFAM" id="SSF158472">
    <property type="entry name" value="HAMP domain-like"/>
    <property type="match status" value="1"/>
</dbReference>
<dbReference type="RefSeq" id="WP_184204158.1">
    <property type="nucleotide sequence ID" value="NZ_JACHGW010000013.1"/>
</dbReference>
<dbReference type="CDD" id="cd00075">
    <property type="entry name" value="HATPase"/>
    <property type="match status" value="1"/>
</dbReference>
<feature type="domain" description="Histidine kinase" evidence="11">
    <location>
        <begin position="259"/>
        <end position="475"/>
    </location>
</feature>
<dbReference type="InterPro" id="IPR003660">
    <property type="entry name" value="HAMP_dom"/>
</dbReference>
<evidence type="ECO:0000256" key="3">
    <source>
        <dbReference type="ARBA" id="ARBA00012438"/>
    </source>
</evidence>
<dbReference type="GO" id="GO:0000155">
    <property type="term" value="F:phosphorelay sensor kinase activity"/>
    <property type="evidence" value="ECO:0007669"/>
    <property type="project" value="InterPro"/>
</dbReference>
<accession>A0A7W9WAX9</accession>
<evidence type="ECO:0000256" key="9">
    <source>
        <dbReference type="ARBA" id="ARBA00023012"/>
    </source>
</evidence>
<dbReference type="PROSITE" id="PS50885">
    <property type="entry name" value="HAMP"/>
    <property type="match status" value="1"/>
</dbReference>
<evidence type="ECO:0000259" key="11">
    <source>
        <dbReference type="PROSITE" id="PS50109"/>
    </source>
</evidence>